<sequence length="185" mass="19324">MFTGVTVCKMTILPLAIVVFFPHLPQPPLHSAAIPTSIGRDFSPFPSPPTPLLLLHPCRLDFGDSRRKIEPGQRAPRRDRRSTCASSAATATERKALACTGRPRARPTPTSPAPPLDPDARRPPRAPAPCVPRCPPSSAVELGSGGAVDAQSFAAAAAAAANEAAADRGGPRRAAWRGVGAAYIL</sequence>
<keyword evidence="2" id="KW-0732">Signal</keyword>
<organism evidence="3">
    <name type="scientific">Ananas comosus var. bracteatus</name>
    <name type="common">red pineapple</name>
    <dbReference type="NCBI Taxonomy" id="296719"/>
    <lineage>
        <taxon>Eukaryota</taxon>
        <taxon>Viridiplantae</taxon>
        <taxon>Streptophyta</taxon>
        <taxon>Embryophyta</taxon>
        <taxon>Tracheophyta</taxon>
        <taxon>Spermatophyta</taxon>
        <taxon>Magnoliopsida</taxon>
        <taxon>Liliopsida</taxon>
        <taxon>Poales</taxon>
        <taxon>Bromeliaceae</taxon>
        <taxon>Bromelioideae</taxon>
        <taxon>Ananas</taxon>
    </lineage>
</organism>
<feature type="chain" id="PRO_5028202484" evidence="2">
    <location>
        <begin position="17"/>
        <end position="185"/>
    </location>
</feature>
<dbReference type="EMBL" id="LR862145">
    <property type="protein sequence ID" value="CAD1825694.1"/>
    <property type="molecule type" value="Genomic_DNA"/>
</dbReference>
<evidence type="ECO:0000256" key="1">
    <source>
        <dbReference type="SAM" id="MobiDB-lite"/>
    </source>
</evidence>
<gene>
    <name evidence="3" type="ORF">CB5_LOCUS8905</name>
</gene>
<accession>A0A6V7P4X0</accession>
<evidence type="ECO:0000313" key="3">
    <source>
        <dbReference type="EMBL" id="CAD1825694.1"/>
    </source>
</evidence>
<name>A0A6V7P4X0_ANACO</name>
<feature type="signal peptide" evidence="2">
    <location>
        <begin position="1"/>
        <end position="16"/>
    </location>
</feature>
<evidence type="ECO:0000256" key="2">
    <source>
        <dbReference type="SAM" id="SignalP"/>
    </source>
</evidence>
<proteinExistence type="predicted"/>
<reference evidence="3" key="1">
    <citation type="submission" date="2020-07" db="EMBL/GenBank/DDBJ databases">
        <authorList>
            <person name="Lin J."/>
        </authorList>
    </citation>
    <scope>NUCLEOTIDE SEQUENCE</scope>
</reference>
<protein>
    <submittedName>
        <fullName evidence="3">Uncharacterized protein</fullName>
    </submittedName>
</protein>
<dbReference type="AlphaFoldDB" id="A0A6V7P4X0"/>
<feature type="region of interest" description="Disordered" evidence="1">
    <location>
        <begin position="65"/>
        <end position="132"/>
    </location>
</feature>